<dbReference type="Proteomes" id="UP000248627">
    <property type="component" value="Unassembled WGS sequence"/>
</dbReference>
<name>A0A2W2D0L7_9ACTN</name>
<gene>
    <name evidence="1" type="ORF">C1I93_22370</name>
</gene>
<dbReference type="OrthoDB" id="3393036at2"/>
<dbReference type="RefSeq" id="WP_111245264.1">
    <property type="nucleotide sequence ID" value="NZ_AP023358.1"/>
</dbReference>
<protein>
    <submittedName>
        <fullName evidence="1">Flavin reductase</fullName>
    </submittedName>
</protein>
<reference evidence="1 2" key="1">
    <citation type="submission" date="2018-01" db="EMBL/GenBank/DDBJ databases">
        <title>Draft genome sequence of Jishengella endophytica.</title>
        <authorList>
            <person name="Sahin N."/>
            <person name="Ay H."/>
            <person name="Saygin H."/>
        </authorList>
    </citation>
    <scope>NUCLEOTIDE SEQUENCE [LARGE SCALE GENOMIC DNA]</scope>
    <source>
        <strain evidence="1 2">DSM 45430</strain>
    </source>
</reference>
<sequence length="79" mass="9175">MARFLPHEAMRPLWRCRNCGADWPCQPAKLALLSRYRADRKGLLIYLASLLEEARGQLAQLDPAADLRSRFLDWARARH</sequence>
<organism evidence="1 2">
    <name type="scientific">Micromonospora endophytica</name>
    <dbReference type="NCBI Taxonomy" id="515350"/>
    <lineage>
        <taxon>Bacteria</taxon>
        <taxon>Bacillati</taxon>
        <taxon>Actinomycetota</taxon>
        <taxon>Actinomycetes</taxon>
        <taxon>Micromonosporales</taxon>
        <taxon>Micromonosporaceae</taxon>
        <taxon>Micromonospora</taxon>
    </lineage>
</organism>
<proteinExistence type="predicted"/>
<dbReference type="EMBL" id="POTX01000185">
    <property type="protein sequence ID" value="PZF90806.1"/>
    <property type="molecule type" value="Genomic_DNA"/>
</dbReference>
<dbReference type="AlphaFoldDB" id="A0A2W2D0L7"/>
<comment type="caution">
    <text evidence="1">The sequence shown here is derived from an EMBL/GenBank/DDBJ whole genome shotgun (WGS) entry which is preliminary data.</text>
</comment>
<keyword evidence="2" id="KW-1185">Reference proteome</keyword>
<accession>A0A2W2D0L7</accession>
<evidence type="ECO:0000313" key="1">
    <source>
        <dbReference type="EMBL" id="PZF90806.1"/>
    </source>
</evidence>
<evidence type="ECO:0000313" key="2">
    <source>
        <dbReference type="Proteomes" id="UP000248627"/>
    </source>
</evidence>